<dbReference type="KEGG" id="rpq:rpr22_0742"/>
<dbReference type="AlphaFoldDB" id="D5AXW4"/>
<protein>
    <submittedName>
        <fullName evidence="1">Uncharacterized protein</fullName>
    </submittedName>
</protein>
<dbReference type="HOGENOM" id="CLU_3011439_0_0_5"/>
<dbReference type="EMBL" id="CP001584">
    <property type="protein sequence ID" value="ADE30253.1"/>
    <property type="molecule type" value="Genomic_DNA"/>
</dbReference>
<evidence type="ECO:0000313" key="2">
    <source>
        <dbReference type="Proteomes" id="UP000006931"/>
    </source>
</evidence>
<sequence>MRIIDKHINVKNKKPKDLFLTSLYLMNIDILINLRNIRKLFFIYGMKKSCKKDKTQ</sequence>
<proteinExistence type="predicted"/>
<gene>
    <name evidence="1" type="ORF">rpr22_0742</name>
</gene>
<dbReference type="Proteomes" id="UP000006931">
    <property type="component" value="Chromosome"/>
</dbReference>
<name>D5AXW4_RICPP</name>
<organism evidence="1 2">
    <name type="scientific">Rickettsia prowazekii (strain Rp22)</name>
    <dbReference type="NCBI Taxonomy" id="449216"/>
    <lineage>
        <taxon>Bacteria</taxon>
        <taxon>Pseudomonadati</taxon>
        <taxon>Pseudomonadota</taxon>
        <taxon>Alphaproteobacteria</taxon>
        <taxon>Rickettsiales</taxon>
        <taxon>Rickettsiaceae</taxon>
        <taxon>Rickettsieae</taxon>
        <taxon>Rickettsia</taxon>
        <taxon>typhus group</taxon>
    </lineage>
</organism>
<evidence type="ECO:0000313" key="1">
    <source>
        <dbReference type="EMBL" id="ADE30253.1"/>
    </source>
</evidence>
<reference evidence="1 2" key="1">
    <citation type="journal article" date="2010" name="Genome Res.">
        <title>Genomic, proteomic, and transcriptomic analysis of virulent and avirulent Rickettsia prowazekii reveals its adaptive mutation capabilities.</title>
        <authorList>
            <person name="Bechah Y."/>
            <person name="El Karkouri K."/>
            <person name="Mediannikov O."/>
            <person name="Leroy Q."/>
            <person name="Pelletier N."/>
            <person name="Robert C."/>
            <person name="Medigue C."/>
            <person name="Mege J.L."/>
            <person name="Raoult D."/>
        </authorList>
    </citation>
    <scope>NUCLEOTIDE SEQUENCE [LARGE SCALE GENOMIC DNA]</scope>
    <source>
        <strain evidence="1 2">Rp22</strain>
    </source>
</reference>
<accession>D5AXW4</accession>